<dbReference type="KEGG" id="mcad:Pan265_08590"/>
<sequence length="360" mass="40627">MKTGSARQSGPAPAVGQVSLPEQSPNHHRKQASILDQDPGRGASSSSEYKGNSMYRFTHYDLLFFGLSLFLCIGAICLASNVSRDQARGSTCVSNLRQLVHADLVYANDYDGQFFSDWSYKKQAKSPPRQYWCDKRRLGQYIQQDRVDWIIEDSRNFTEGQDKPLQAINGIMRCPASLEDEARSYSQSHWANGLGLFTKWIGAGEISRAYPLGKHFNTQSVKNPSKTILLVESLAKTEIIQDKYWGTEEVGAFKLPSLRCAPQKRVWESPVNVFSPTEGRYVNAASITWDVNYSNHRTRNNITYDPRRNPGPLGVVSIGFVDGHVQSVSSEAIWSPDTFRSVYNILWSDNDKDIDSEYFK</sequence>
<evidence type="ECO:0000256" key="1">
    <source>
        <dbReference type="SAM" id="MobiDB-lite"/>
    </source>
</evidence>
<keyword evidence="2" id="KW-1133">Transmembrane helix</keyword>
<evidence type="ECO:0000256" key="2">
    <source>
        <dbReference type="SAM" id="Phobius"/>
    </source>
</evidence>
<dbReference type="Proteomes" id="UP000320386">
    <property type="component" value="Chromosome"/>
</dbReference>
<accession>A0A518BVP5</accession>
<feature type="region of interest" description="Disordered" evidence="1">
    <location>
        <begin position="1"/>
        <end position="47"/>
    </location>
</feature>
<dbReference type="EMBL" id="CP036280">
    <property type="protein sequence ID" value="QDU71014.1"/>
    <property type="molecule type" value="Genomic_DNA"/>
</dbReference>
<name>A0A518BVP5_9BACT</name>
<gene>
    <name evidence="3" type="ORF">Pan265_08590</name>
</gene>
<organism evidence="3 4">
    <name type="scientific">Mucisphaera calidilacus</name>
    <dbReference type="NCBI Taxonomy" id="2527982"/>
    <lineage>
        <taxon>Bacteria</taxon>
        <taxon>Pseudomonadati</taxon>
        <taxon>Planctomycetota</taxon>
        <taxon>Phycisphaerae</taxon>
        <taxon>Phycisphaerales</taxon>
        <taxon>Phycisphaeraceae</taxon>
        <taxon>Mucisphaera</taxon>
    </lineage>
</organism>
<evidence type="ECO:0000313" key="4">
    <source>
        <dbReference type="Proteomes" id="UP000320386"/>
    </source>
</evidence>
<dbReference type="RefSeq" id="WP_145445157.1">
    <property type="nucleotide sequence ID" value="NZ_CP036280.1"/>
</dbReference>
<protein>
    <submittedName>
        <fullName evidence="3">Uncharacterized protein</fullName>
    </submittedName>
</protein>
<evidence type="ECO:0000313" key="3">
    <source>
        <dbReference type="EMBL" id="QDU71014.1"/>
    </source>
</evidence>
<keyword evidence="4" id="KW-1185">Reference proteome</keyword>
<feature type="transmembrane region" description="Helical" evidence="2">
    <location>
        <begin position="62"/>
        <end position="82"/>
    </location>
</feature>
<keyword evidence="2" id="KW-0812">Transmembrane</keyword>
<dbReference type="AlphaFoldDB" id="A0A518BVP5"/>
<proteinExistence type="predicted"/>
<keyword evidence="2" id="KW-0472">Membrane</keyword>
<reference evidence="3 4" key="1">
    <citation type="submission" date="2019-02" db="EMBL/GenBank/DDBJ databases">
        <title>Deep-cultivation of Planctomycetes and their phenomic and genomic characterization uncovers novel biology.</title>
        <authorList>
            <person name="Wiegand S."/>
            <person name="Jogler M."/>
            <person name="Boedeker C."/>
            <person name="Pinto D."/>
            <person name="Vollmers J."/>
            <person name="Rivas-Marin E."/>
            <person name="Kohn T."/>
            <person name="Peeters S.H."/>
            <person name="Heuer A."/>
            <person name="Rast P."/>
            <person name="Oberbeckmann S."/>
            <person name="Bunk B."/>
            <person name="Jeske O."/>
            <person name="Meyerdierks A."/>
            <person name="Storesund J.E."/>
            <person name="Kallscheuer N."/>
            <person name="Luecker S."/>
            <person name="Lage O.M."/>
            <person name="Pohl T."/>
            <person name="Merkel B.J."/>
            <person name="Hornburger P."/>
            <person name="Mueller R.-W."/>
            <person name="Bruemmer F."/>
            <person name="Labrenz M."/>
            <person name="Spormann A.M."/>
            <person name="Op den Camp H."/>
            <person name="Overmann J."/>
            <person name="Amann R."/>
            <person name="Jetten M.S.M."/>
            <person name="Mascher T."/>
            <person name="Medema M.H."/>
            <person name="Devos D.P."/>
            <person name="Kaster A.-K."/>
            <person name="Ovreas L."/>
            <person name="Rohde M."/>
            <person name="Galperin M.Y."/>
            <person name="Jogler C."/>
        </authorList>
    </citation>
    <scope>NUCLEOTIDE SEQUENCE [LARGE SCALE GENOMIC DNA]</scope>
    <source>
        <strain evidence="3 4">Pan265</strain>
    </source>
</reference>